<name>A0A061RZS7_9CHLO</name>
<dbReference type="EMBL" id="GBEZ01009454">
    <property type="protein sequence ID" value="JAC76135.1"/>
    <property type="molecule type" value="Transcribed_RNA"/>
</dbReference>
<reference evidence="1" key="1">
    <citation type="submission" date="2014-05" db="EMBL/GenBank/DDBJ databases">
        <title>The transcriptome of the halophilic microalga Tetraselmis sp. GSL018 isolated from the Great Salt Lake, Utah.</title>
        <authorList>
            <person name="Jinkerson R.E."/>
            <person name="D'Adamo S."/>
            <person name="Posewitz M.C."/>
        </authorList>
    </citation>
    <scope>NUCLEOTIDE SEQUENCE</scope>
    <source>
        <strain evidence="1">GSL018</strain>
    </source>
</reference>
<gene>
    <name evidence="1" type="ORF">TSPGSL018_21051</name>
</gene>
<sequence length="47" mass="5588">TDLPHKERLSARLEVMPVSCCFCTYACRLNLHQRNEKKFYFVVKPSQ</sequence>
<accession>A0A061RZS7</accession>
<organism evidence="1">
    <name type="scientific">Tetraselmis sp. GSL018</name>
    <dbReference type="NCBI Taxonomy" id="582737"/>
    <lineage>
        <taxon>Eukaryota</taxon>
        <taxon>Viridiplantae</taxon>
        <taxon>Chlorophyta</taxon>
        <taxon>core chlorophytes</taxon>
        <taxon>Chlorodendrophyceae</taxon>
        <taxon>Chlorodendrales</taxon>
        <taxon>Chlorodendraceae</taxon>
        <taxon>Tetraselmis</taxon>
    </lineage>
</organism>
<dbReference type="AlphaFoldDB" id="A0A061RZS7"/>
<feature type="non-terminal residue" evidence="1">
    <location>
        <position position="1"/>
    </location>
</feature>
<protein>
    <submittedName>
        <fullName evidence="1">Uncharacterized protein</fullName>
    </submittedName>
</protein>
<proteinExistence type="predicted"/>
<evidence type="ECO:0000313" key="1">
    <source>
        <dbReference type="EMBL" id="JAC76135.1"/>
    </source>
</evidence>